<organism evidence="2 3">
    <name type="scientific">Streptomyces albireticuli</name>
    <dbReference type="NCBI Taxonomy" id="1940"/>
    <lineage>
        <taxon>Bacteria</taxon>
        <taxon>Bacillati</taxon>
        <taxon>Actinomycetota</taxon>
        <taxon>Actinomycetes</taxon>
        <taxon>Kitasatosporales</taxon>
        <taxon>Streptomycetaceae</taxon>
        <taxon>Streptomyces</taxon>
    </lineage>
</organism>
<name>A0A1Z2LD72_9ACTN</name>
<dbReference type="Proteomes" id="UP000195755">
    <property type="component" value="Chromosome"/>
</dbReference>
<feature type="region of interest" description="Disordered" evidence="1">
    <location>
        <begin position="129"/>
        <end position="228"/>
    </location>
</feature>
<feature type="region of interest" description="Disordered" evidence="1">
    <location>
        <begin position="1"/>
        <end position="65"/>
    </location>
</feature>
<protein>
    <submittedName>
        <fullName evidence="2">Uncharacterized protein</fullName>
    </submittedName>
</protein>
<sequence>MVPVQEVEERAPRSGEGHPDQAVGAGGEVVGEPGEAVGEDVGGTRARAGEPQPPEPVGPGLRHHQEGLVGRQADTVRELEPVHHDLRGPARLPADEAARTGVFEDVALPVAQGEPAAGVGHEDRAVLGDGHVAAQPQRFARGGGERRADRAGRRVDPQQPAVGVADQELPVRKPPHPQRPAAGAGDLRHPPGDGVHAQDASVGHTGQEVPGSVEGEVFGAVPVDREEP</sequence>
<feature type="compositionally biased region" description="Basic and acidic residues" evidence="1">
    <location>
        <begin position="7"/>
        <end position="19"/>
    </location>
</feature>
<evidence type="ECO:0000256" key="1">
    <source>
        <dbReference type="SAM" id="MobiDB-lite"/>
    </source>
</evidence>
<evidence type="ECO:0000313" key="2">
    <source>
        <dbReference type="EMBL" id="ARZ72161.1"/>
    </source>
</evidence>
<dbReference type="EMBL" id="CP021744">
    <property type="protein sequence ID" value="ARZ72161.1"/>
    <property type="molecule type" value="Genomic_DNA"/>
</dbReference>
<gene>
    <name evidence="2" type="ORF">SMD11_6585</name>
</gene>
<reference evidence="2 3" key="1">
    <citation type="submission" date="2017-06" db="EMBL/GenBank/DDBJ databases">
        <title>Streptomyces albireticuli Genome sequencing and assembly.</title>
        <authorList>
            <person name="Wang Y."/>
            <person name="Du B."/>
            <person name="Ding Y."/>
            <person name="Liu H."/>
            <person name="Hou Q."/>
            <person name="Liu K."/>
            <person name="Yao L."/>
            <person name="Wang C."/>
        </authorList>
    </citation>
    <scope>NUCLEOTIDE SEQUENCE [LARGE SCALE GENOMIC DNA]</scope>
    <source>
        <strain evidence="2 3">MDJK11</strain>
    </source>
</reference>
<feature type="compositionally biased region" description="Basic and acidic residues" evidence="1">
    <location>
        <begin position="143"/>
        <end position="156"/>
    </location>
</feature>
<dbReference type="AlphaFoldDB" id="A0A1Z2LD72"/>
<accession>A0A1Z2LD72</accession>
<evidence type="ECO:0000313" key="3">
    <source>
        <dbReference type="Proteomes" id="UP000195755"/>
    </source>
</evidence>
<dbReference type="KEGG" id="salj:SMD11_6585"/>
<proteinExistence type="predicted"/>